<evidence type="ECO:0000259" key="2">
    <source>
        <dbReference type="Pfam" id="PF00582"/>
    </source>
</evidence>
<dbReference type="GeneID" id="26010593"/>
<sequence>MYERILVATDGSSGTEAILDHAIATAEPYDATVTPLYVVDSRVVRSASDRDPDDVREELESAGEDALATAADRLEDAGIDVETERRNGNPEREILSVADDIDADLVVLGSHGKSPREKVAGLGSVSESVVKNADRPVMVTRLPDE</sequence>
<reference evidence="4 5" key="3">
    <citation type="journal article" date="2016" name="Stand. Genomic Sci.">
        <title>Complete genome sequence of 'Halanaeroarchaeum sulfurireducens' M27-SA2, a sulfur-reducing and acetate-oxidizing haloarchaeon from the deep-sea hypersaline anoxic lake Medee.</title>
        <authorList>
            <person name="Messina E."/>
            <person name="Sorokin D.Y."/>
            <person name="Kublanov I.V."/>
            <person name="Toshchakov S."/>
            <person name="Lopatina A."/>
            <person name="Arcadi E."/>
            <person name="Smedile F."/>
            <person name="La Spada G."/>
            <person name="La Cono V."/>
            <person name="Yakimov M.M."/>
        </authorList>
    </citation>
    <scope>NUCLEOTIDE SEQUENCE [LARGE SCALE GENOMIC DNA]</scope>
    <source>
        <strain evidence="4 5">M27-SA2</strain>
    </source>
</reference>
<comment type="similarity">
    <text evidence="1">Belongs to the universal stress protein A family.</text>
</comment>
<evidence type="ECO:0000256" key="1">
    <source>
        <dbReference type="ARBA" id="ARBA00008791"/>
    </source>
</evidence>
<dbReference type="CDD" id="cd00293">
    <property type="entry name" value="USP-like"/>
    <property type="match status" value="1"/>
</dbReference>
<dbReference type="InterPro" id="IPR014729">
    <property type="entry name" value="Rossmann-like_a/b/a_fold"/>
</dbReference>
<dbReference type="PRINTS" id="PR01438">
    <property type="entry name" value="UNVRSLSTRESS"/>
</dbReference>
<protein>
    <submittedName>
        <fullName evidence="3">UspA domain-containing protein</fullName>
    </submittedName>
</protein>
<dbReference type="Pfam" id="PF00582">
    <property type="entry name" value="Usp"/>
    <property type="match status" value="1"/>
</dbReference>
<dbReference type="Gene3D" id="3.40.50.620">
    <property type="entry name" value="HUPs"/>
    <property type="match status" value="1"/>
</dbReference>
<proteinExistence type="inferred from homology"/>
<dbReference type="Proteomes" id="UP000069906">
    <property type="component" value="Chromosome"/>
</dbReference>
<dbReference type="InterPro" id="IPR006016">
    <property type="entry name" value="UspA"/>
</dbReference>
<feature type="domain" description="UspA" evidence="2">
    <location>
        <begin position="1"/>
        <end position="141"/>
    </location>
</feature>
<evidence type="ECO:0000313" key="3">
    <source>
        <dbReference type="EMBL" id="AKH97745.1"/>
    </source>
</evidence>
<dbReference type="KEGG" id="hsu:HLASF_1258"/>
<dbReference type="SUPFAM" id="SSF52402">
    <property type="entry name" value="Adenine nucleotide alpha hydrolases-like"/>
    <property type="match status" value="1"/>
</dbReference>
<dbReference type="OrthoDB" id="105697at2157"/>
<reference evidence="5" key="2">
    <citation type="submission" date="2015-05" db="EMBL/GenBank/DDBJ databases">
        <title>Complete genome sequence of Halanaeroarchaeum sulfurireducens type strain M27-SA2, a sulfate-reducer haloarchaeon from marine anoxic lake Medee.</title>
        <authorList>
            <person name="Messina E."/>
            <person name="Kublanov I.V."/>
            <person name="Toshchakov S."/>
            <person name="Arcadi E."/>
            <person name="La Spada G."/>
            <person name="La Cono V."/>
            <person name="Yakimov M.M."/>
        </authorList>
    </citation>
    <scope>NUCLEOTIDE SEQUENCE [LARGE SCALE GENOMIC DNA]</scope>
    <source>
        <strain evidence="5">M27-SA2</strain>
    </source>
</reference>
<dbReference type="HOGENOM" id="CLU_049301_11_1_2"/>
<dbReference type="KEGG" id="hsf:HLASA_1246"/>
<evidence type="ECO:0000313" key="6">
    <source>
        <dbReference type="Proteomes" id="UP000069906"/>
    </source>
</evidence>
<dbReference type="EMBL" id="CP008874">
    <property type="protein sequence ID" value="AKH97745.1"/>
    <property type="molecule type" value="Genomic_DNA"/>
</dbReference>
<dbReference type="InterPro" id="IPR006015">
    <property type="entry name" value="Universal_stress_UspA"/>
</dbReference>
<dbReference type="Proteomes" id="UP000060390">
    <property type="component" value="Chromosome"/>
</dbReference>
<dbReference type="PANTHER" id="PTHR46268:SF6">
    <property type="entry name" value="UNIVERSAL STRESS PROTEIN UP12"/>
    <property type="match status" value="1"/>
</dbReference>
<reference evidence="3 6" key="1">
    <citation type="journal article" date="2015" name="ISME J.">
        <title>Elemental sulfur and acetate can support life of a novel strictly anaerobic haloarchaeon.</title>
        <authorList>
            <person name="Sorokin D.Y."/>
            <person name="Kublanov I.V."/>
            <person name="Gavrilov S.N."/>
            <person name="Rojo D."/>
            <person name="Roman P."/>
            <person name="Golyshin P.N."/>
            <person name="Slepak V.Z."/>
            <person name="Smedile F."/>
            <person name="Ferrer M."/>
            <person name="Messina E."/>
            <person name="La Cono V."/>
            <person name="Yakimov M.M."/>
        </authorList>
    </citation>
    <scope>NUCLEOTIDE SEQUENCE [LARGE SCALE GENOMIC DNA]</scope>
    <source>
        <strain evidence="3 6">HSR2</strain>
    </source>
</reference>
<dbReference type="AlphaFoldDB" id="A0A0F7PC57"/>
<gene>
    <name evidence="3" type="primary">uspA16</name>
    <name evidence="4" type="ORF">HLASA_1246</name>
    <name evidence="3" type="ORF">HLASF_1258</name>
</gene>
<organism evidence="3 6">
    <name type="scientific">Halanaeroarchaeum sulfurireducens</name>
    <dbReference type="NCBI Taxonomy" id="1604004"/>
    <lineage>
        <taxon>Archaea</taxon>
        <taxon>Methanobacteriati</taxon>
        <taxon>Methanobacteriota</taxon>
        <taxon>Stenosarchaea group</taxon>
        <taxon>Halobacteria</taxon>
        <taxon>Halobacteriales</taxon>
        <taxon>Halobacteriaceae</taxon>
        <taxon>Halanaeroarchaeum</taxon>
    </lineage>
</organism>
<dbReference type="RefSeq" id="WP_050048467.1">
    <property type="nucleotide sequence ID" value="NZ_CP008874.1"/>
</dbReference>
<dbReference type="PANTHER" id="PTHR46268">
    <property type="entry name" value="STRESS RESPONSE PROTEIN NHAX"/>
    <property type="match status" value="1"/>
</dbReference>
<evidence type="ECO:0000313" key="5">
    <source>
        <dbReference type="Proteomes" id="UP000060390"/>
    </source>
</evidence>
<name>A0A0F7PC57_9EURY</name>
<accession>A0A0F7PC57</accession>
<evidence type="ECO:0000313" key="4">
    <source>
        <dbReference type="EMBL" id="ALG82140.1"/>
    </source>
</evidence>
<keyword evidence="6" id="KW-1185">Reference proteome</keyword>
<dbReference type="STRING" id="1604004.HLASA_1246"/>
<dbReference type="EMBL" id="CP011564">
    <property type="protein sequence ID" value="ALG82140.1"/>
    <property type="molecule type" value="Genomic_DNA"/>
</dbReference>